<proteinExistence type="predicted"/>
<dbReference type="AlphaFoldDB" id="A0A644Z449"/>
<protein>
    <submittedName>
        <fullName evidence="2">Uncharacterized protein</fullName>
    </submittedName>
</protein>
<gene>
    <name evidence="2" type="ORF">SDC9_81978</name>
</gene>
<feature type="transmembrane region" description="Helical" evidence="1">
    <location>
        <begin position="27"/>
        <end position="45"/>
    </location>
</feature>
<keyword evidence="1" id="KW-0472">Membrane</keyword>
<organism evidence="2">
    <name type="scientific">bioreactor metagenome</name>
    <dbReference type="NCBI Taxonomy" id="1076179"/>
    <lineage>
        <taxon>unclassified sequences</taxon>
        <taxon>metagenomes</taxon>
        <taxon>ecological metagenomes</taxon>
    </lineage>
</organism>
<accession>A0A644Z449</accession>
<evidence type="ECO:0000256" key="1">
    <source>
        <dbReference type="SAM" id="Phobius"/>
    </source>
</evidence>
<keyword evidence="1" id="KW-0812">Transmembrane</keyword>
<name>A0A644Z449_9ZZZZ</name>
<comment type="caution">
    <text evidence="2">The sequence shown here is derived from an EMBL/GenBank/DDBJ whole genome shotgun (WGS) entry which is preliminary data.</text>
</comment>
<dbReference type="EMBL" id="VSSQ01007270">
    <property type="protein sequence ID" value="MPM35387.1"/>
    <property type="molecule type" value="Genomic_DNA"/>
</dbReference>
<sequence>MNSSQSLPYPTGASTPGSAERRWSRGLFFLLPLFFLTFMAILPSGQVDAVRTECSGSDNWGSATLEAVETSESSSEARTNAVCEIRKTLEANSQYGRRPAARLPDDIFRNLSVFLDSDGEEQQWPFRSDSVSLHFHQVLRAALPVRAGPSA</sequence>
<reference evidence="2" key="1">
    <citation type="submission" date="2019-08" db="EMBL/GenBank/DDBJ databases">
        <authorList>
            <person name="Kucharzyk K."/>
            <person name="Murdoch R.W."/>
            <person name="Higgins S."/>
            <person name="Loffler F."/>
        </authorList>
    </citation>
    <scope>NUCLEOTIDE SEQUENCE</scope>
</reference>
<evidence type="ECO:0000313" key="2">
    <source>
        <dbReference type="EMBL" id="MPM35387.1"/>
    </source>
</evidence>
<keyword evidence="1" id="KW-1133">Transmembrane helix</keyword>